<evidence type="ECO:0000313" key="1">
    <source>
        <dbReference type="EMBL" id="GET05373.1"/>
    </source>
</evidence>
<dbReference type="RefSeq" id="WP_172584216.1">
    <property type="nucleotide sequence ID" value="NZ_BLAM01000054.1"/>
</dbReference>
<name>A0A6F9XJD1_9LACO</name>
<sequence>MAKIEADRFIFVNYDTMKSYGVIKKKSNNYSVVAMLDGELTEISYFKTDDINLYMLQHFEAVEYKEFTSLSIATKLEEVLGGN</sequence>
<organism evidence="1">
    <name type="scientific">Ligilactobacillus agilis</name>
    <dbReference type="NCBI Taxonomy" id="1601"/>
    <lineage>
        <taxon>Bacteria</taxon>
        <taxon>Bacillati</taxon>
        <taxon>Bacillota</taxon>
        <taxon>Bacilli</taxon>
        <taxon>Lactobacillales</taxon>
        <taxon>Lactobacillaceae</taxon>
        <taxon>Ligilactobacillus</taxon>
    </lineage>
</organism>
<accession>A0A6F9XJD1</accession>
<comment type="caution">
    <text evidence="1">The sequence shown here is derived from an EMBL/GenBank/DDBJ whole genome shotgun (WGS) entry which is preliminary data.</text>
</comment>
<dbReference type="Proteomes" id="UP000494265">
    <property type="component" value="Unassembled WGS sequence"/>
</dbReference>
<dbReference type="EMBL" id="BLAM01000054">
    <property type="protein sequence ID" value="GET05373.1"/>
    <property type="molecule type" value="Genomic_DNA"/>
</dbReference>
<dbReference type="AlphaFoldDB" id="A0A6F9XJD1"/>
<protein>
    <submittedName>
        <fullName evidence="1">Uncharacterized protein</fullName>
    </submittedName>
</protein>
<reference evidence="1" key="1">
    <citation type="submission" date="2019-10" db="EMBL/GenBank/DDBJ databases">
        <title>Lactobacillus agilis SY212 Whole Genome Sequencing Project.</title>
        <authorList>
            <person name="Suzuki S."/>
            <person name="Endo A."/>
            <person name="Maeno S."/>
            <person name="Shiwa Y."/>
            <person name="Matsutani M."/>
            <person name="Kajikawa A."/>
        </authorList>
    </citation>
    <scope>NUCLEOTIDE SEQUENCE</scope>
    <source>
        <strain evidence="1">SY212</strain>
    </source>
</reference>
<gene>
    <name evidence="1" type="ORF">SY212_04030</name>
</gene>
<proteinExistence type="predicted"/>